<dbReference type="GO" id="GO:0016810">
    <property type="term" value="F:hydrolase activity, acting on carbon-nitrogen (but not peptide) bonds"/>
    <property type="evidence" value="ECO:0007669"/>
    <property type="project" value="InterPro"/>
</dbReference>
<dbReference type="EMBL" id="BSDT01000001">
    <property type="protein sequence ID" value="GLI43751.1"/>
    <property type="molecule type" value="Genomic_DNA"/>
</dbReference>
<evidence type="ECO:0000313" key="3">
    <source>
        <dbReference type="Proteomes" id="UP001144313"/>
    </source>
</evidence>
<dbReference type="PANTHER" id="PTHR22642">
    <property type="entry name" value="IMIDAZOLONEPROPIONASE"/>
    <property type="match status" value="1"/>
</dbReference>
<dbReference type="InterPro" id="IPR032466">
    <property type="entry name" value="Metal_Hydrolase"/>
</dbReference>
<dbReference type="SUPFAM" id="SSF51556">
    <property type="entry name" value="Metallo-dependent hydrolases"/>
    <property type="match status" value="1"/>
</dbReference>
<keyword evidence="3" id="KW-1185">Reference proteome</keyword>
<dbReference type="RefSeq" id="WP_270116705.1">
    <property type="nucleotide sequence ID" value="NZ_BAAAOL010000017.1"/>
</dbReference>
<sequence>MSLLQKTVPATAERVLWRGGRVLSPTSPAATALLTVADRITWVGPEADAPAADRTEDLGGGLVTPAFVDSHVHLTATGGALAGLHFAADRSAAAVLDHLDAFARTAPADALILAGGWDETTWDDPALPTGEAIERAAGGRVAYLSRACGHTGIATPRLLAEHPELAAHDGYDPSGVLTRAAHKAARATLGARVPVSQRLALAEYALARAARSGIAAVVEHFIPVAADPLGEKEFQGLVELGQQPGNPSVHGWWGELRAAAKARDLGAHGCGGDLSADGSLGARTAFLREPYRDADTLGAEYLTAADVAAHLLDCHEAGLPAAFHAIGDGAIANVLAGLDAVEPVLGLDAIRHARHRIEHAELLDAALIARMVHHGVHASVQPAFDAAWGGPDGMYATRLGRERALAANPFSKLAGVGVPLAFGSDAPVTALDPWGGVRAAVRHRNPVSRLAMAAAFTAATRGGWRALGVDDAGALAPHTRANFAVWELTDGGLPDLSDPHVPDPKCSMTVADGQLIWSAAWPAPTPRDH</sequence>
<dbReference type="Gene3D" id="3.10.310.70">
    <property type="match status" value="1"/>
</dbReference>
<proteinExistence type="predicted"/>
<dbReference type="InterPro" id="IPR013108">
    <property type="entry name" value="Amidohydro_3"/>
</dbReference>
<evidence type="ECO:0000259" key="1">
    <source>
        <dbReference type="Pfam" id="PF07969"/>
    </source>
</evidence>
<feature type="domain" description="Amidohydrolase 3" evidence="1">
    <location>
        <begin position="55"/>
        <end position="515"/>
    </location>
</feature>
<dbReference type="PANTHER" id="PTHR22642:SF2">
    <property type="entry name" value="PROTEIN LONG AFTER FAR-RED 3"/>
    <property type="match status" value="1"/>
</dbReference>
<organism evidence="2 3">
    <name type="scientific">Glycomyces algeriensis</name>
    <dbReference type="NCBI Taxonomy" id="256037"/>
    <lineage>
        <taxon>Bacteria</taxon>
        <taxon>Bacillati</taxon>
        <taxon>Actinomycetota</taxon>
        <taxon>Actinomycetes</taxon>
        <taxon>Glycomycetales</taxon>
        <taxon>Glycomycetaceae</taxon>
        <taxon>Glycomyces</taxon>
    </lineage>
</organism>
<comment type="caution">
    <text evidence="2">The sequence shown here is derived from an EMBL/GenBank/DDBJ whole genome shotgun (WGS) entry which is preliminary data.</text>
</comment>
<protein>
    <submittedName>
        <fullName evidence="2">Amidohydrolase</fullName>
    </submittedName>
</protein>
<gene>
    <name evidence="2" type="ORF">GALLR39Z86_36010</name>
</gene>
<name>A0A9W6GB95_9ACTN</name>
<dbReference type="AlphaFoldDB" id="A0A9W6GB95"/>
<reference evidence="2" key="1">
    <citation type="submission" date="2022-12" db="EMBL/GenBank/DDBJ databases">
        <title>Reference genome sequencing for broad-spectrum identification of bacterial and archaeal isolates by mass spectrometry.</title>
        <authorList>
            <person name="Sekiguchi Y."/>
            <person name="Tourlousse D.M."/>
        </authorList>
    </citation>
    <scope>NUCLEOTIDE SEQUENCE</scope>
    <source>
        <strain evidence="2">LLR39Z86</strain>
    </source>
</reference>
<dbReference type="Gene3D" id="3.20.20.140">
    <property type="entry name" value="Metal-dependent hydrolases"/>
    <property type="match status" value="1"/>
</dbReference>
<dbReference type="Proteomes" id="UP001144313">
    <property type="component" value="Unassembled WGS sequence"/>
</dbReference>
<dbReference type="Pfam" id="PF07969">
    <property type="entry name" value="Amidohydro_3"/>
    <property type="match status" value="1"/>
</dbReference>
<dbReference type="Gene3D" id="2.30.40.10">
    <property type="entry name" value="Urease, subunit C, domain 1"/>
    <property type="match status" value="1"/>
</dbReference>
<accession>A0A9W6GB95</accession>
<dbReference type="SUPFAM" id="SSF51338">
    <property type="entry name" value="Composite domain of metallo-dependent hydrolases"/>
    <property type="match status" value="1"/>
</dbReference>
<evidence type="ECO:0000313" key="2">
    <source>
        <dbReference type="EMBL" id="GLI43751.1"/>
    </source>
</evidence>
<dbReference type="InterPro" id="IPR011059">
    <property type="entry name" value="Metal-dep_hydrolase_composite"/>
</dbReference>